<dbReference type="PANTHER" id="PTHR33928:SF2">
    <property type="entry name" value="PECTATE LYASE SUPERFAMILY PROTEIN DOMAIN-CONTAINING PROTEIN-RELATED"/>
    <property type="match status" value="1"/>
</dbReference>
<dbReference type="InterPro" id="IPR011050">
    <property type="entry name" value="Pectin_lyase_fold/virulence"/>
</dbReference>
<name>A0A3N4LE08_9PEZI</name>
<dbReference type="FunFam" id="2.160.20.10:FF:000023">
    <property type="entry name" value="Exo-beta-1,3-glucanase Exg0"/>
    <property type="match status" value="1"/>
</dbReference>
<dbReference type="GO" id="GO:0016829">
    <property type="term" value="F:lyase activity"/>
    <property type="evidence" value="ECO:0007669"/>
    <property type="project" value="UniProtKB-KW"/>
</dbReference>
<protein>
    <submittedName>
        <fullName evidence="3">Pectin lyase-like protein</fullName>
    </submittedName>
</protein>
<dbReference type="CDD" id="cd23668">
    <property type="entry name" value="GH55_beta13glucanase-like"/>
    <property type="match status" value="1"/>
</dbReference>
<dbReference type="Proteomes" id="UP000277580">
    <property type="component" value="Unassembled WGS sequence"/>
</dbReference>
<dbReference type="SUPFAM" id="SSF51126">
    <property type="entry name" value="Pectin lyase-like"/>
    <property type="match status" value="2"/>
</dbReference>
<dbReference type="AlphaFoldDB" id="A0A3N4LE08"/>
<keyword evidence="1" id="KW-1133">Transmembrane helix</keyword>
<dbReference type="PANTHER" id="PTHR33928">
    <property type="entry name" value="POLYGALACTURONASE QRT3"/>
    <property type="match status" value="1"/>
</dbReference>
<dbReference type="InterPro" id="IPR024535">
    <property type="entry name" value="RHGA/B-epi-like_pectate_lyase"/>
</dbReference>
<keyword evidence="4" id="KW-1185">Reference proteome</keyword>
<keyword evidence="3" id="KW-0456">Lyase</keyword>
<feature type="domain" description="Rhamnogalacturonase A/B/Epimerase-like pectate lyase" evidence="2">
    <location>
        <begin position="69"/>
        <end position="291"/>
    </location>
</feature>
<dbReference type="FunFam" id="2.160.20.10:FF:000026">
    <property type="entry name" value="Exo-beta-1,3-glucanase Exg0"/>
    <property type="match status" value="1"/>
</dbReference>
<feature type="transmembrane region" description="Helical" evidence="1">
    <location>
        <begin position="12"/>
        <end position="30"/>
    </location>
</feature>
<evidence type="ECO:0000313" key="3">
    <source>
        <dbReference type="EMBL" id="RPB16175.1"/>
    </source>
</evidence>
<dbReference type="InterPro" id="IPR012334">
    <property type="entry name" value="Pectin_lyas_fold"/>
</dbReference>
<dbReference type="Pfam" id="PF12708">
    <property type="entry name" value="Pect-lyase_RHGA_epim"/>
    <property type="match status" value="2"/>
</dbReference>
<reference evidence="3 4" key="1">
    <citation type="journal article" date="2018" name="Nat. Ecol. Evol.">
        <title>Pezizomycetes genomes reveal the molecular basis of ectomycorrhizal truffle lifestyle.</title>
        <authorList>
            <person name="Murat C."/>
            <person name="Payen T."/>
            <person name="Noel B."/>
            <person name="Kuo A."/>
            <person name="Morin E."/>
            <person name="Chen J."/>
            <person name="Kohler A."/>
            <person name="Krizsan K."/>
            <person name="Balestrini R."/>
            <person name="Da Silva C."/>
            <person name="Montanini B."/>
            <person name="Hainaut M."/>
            <person name="Levati E."/>
            <person name="Barry K.W."/>
            <person name="Belfiori B."/>
            <person name="Cichocki N."/>
            <person name="Clum A."/>
            <person name="Dockter R.B."/>
            <person name="Fauchery L."/>
            <person name="Guy J."/>
            <person name="Iotti M."/>
            <person name="Le Tacon F."/>
            <person name="Lindquist E.A."/>
            <person name="Lipzen A."/>
            <person name="Malagnac F."/>
            <person name="Mello A."/>
            <person name="Molinier V."/>
            <person name="Miyauchi S."/>
            <person name="Poulain J."/>
            <person name="Riccioni C."/>
            <person name="Rubini A."/>
            <person name="Sitrit Y."/>
            <person name="Splivallo R."/>
            <person name="Traeger S."/>
            <person name="Wang M."/>
            <person name="Zifcakova L."/>
            <person name="Wipf D."/>
            <person name="Zambonelli A."/>
            <person name="Paolocci F."/>
            <person name="Nowrousian M."/>
            <person name="Ottonello S."/>
            <person name="Baldrian P."/>
            <person name="Spatafora J.W."/>
            <person name="Henrissat B."/>
            <person name="Nagy L.G."/>
            <person name="Aury J.M."/>
            <person name="Wincker P."/>
            <person name="Grigoriev I.V."/>
            <person name="Bonfante P."/>
            <person name="Martin F.M."/>
        </authorList>
    </citation>
    <scope>NUCLEOTIDE SEQUENCE [LARGE SCALE GENOMIC DNA]</scope>
    <source>
        <strain evidence="3 4">CCBAS932</strain>
    </source>
</reference>
<evidence type="ECO:0000313" key="4">
    <source>
        <dbReference type="Proteomes" id="UP000277580"/>
    </source>
</evidence>
<dbReference type="InParanoid" id="A0A3N4LE08"/>
<gene>
    <name evidence="3" type="ORF">P167DRAFT_570887</name>
</gene>
<dbReference type="InterPro" id="IPR039279">
    <property type="entry name" value="QRT3-like"/>
</dbReference>
<dbReference type="GO" id="GO:0004650">
    <property type="term" value="F:polygalacturonase activity"/>
    <property type="evidence" value="ECO:0007669"/>
    <property type="project" value="InterPro"/>
</dbReference>
<proteinExistence type="predicted"/>
<dbReference type="EMBL" id="ML119110">
    <property type="protein sequence ID" value="RPB16175.1"/>
    <property type="molecule type" value="Genomic_DNA"/>
</dbReference>
<dbReference type="OrthoDB" id="1046782at2759"/>
<dbReference type="Gene3D" id="2.160.20.10">
    <property type="entry name" value="Single-stranded right-handed beta-helix, Pectin lyase-like"/>
    <property type="match status" value="2"/>
</dbReference>
<keyword evidence="1" id="KW-0812">Transmembrane</keyword>
<feature type="domain" description="Rhamnogalacturonase A/B/Epimerase-like pectate lyase" evidence="2">
    <location>
        <begin position="423"/>
        <end position="491"/>
    </location>
</feature>
<sequence>MVASSGIGSIRAIILTLSCIVSLVLSGAVLPPRHEEPSIKPRATQFWYEAITKQGTAAFNTNPSAYKVYRNVKDYGAVGDGVTDDTTAINAAIQDGGRCGRGCDSSTVTPAVVYFPAGTYLVTKPIVAMYYSQLVGDPNNIPTIKGAASFSGMALIDSDPYESDGSNWYTNQNNFFRSVRNFIIDTRAMPANAGTGMHWQVAQATSLINLTFEMSTAAGNLHQGIFMDNGSGGFMSDLTFNGGRYGAFFGNQQFMTRNLKFNNCQTAIYMNWNWAWTFKSVTIANCGVGIDVSSGGASAQGVGSIILLDSKISDTPVGVYTVKSSSSLPTTGATVLLDNVQLVNVPKAVANPTTGATILSGGTMTIDFWGQGKDYSTTNTGGSFVQGTLTRGFSKPSSILTSGASSIFERSRPQYQDQAVSNFISVKSNGAKGDGTTDDTTAIQTVLNTYAGTGKIIFFPHGVYRVSNTVTVPVNTKIVGEAWSVIMADGSAFKQVGNPTPVFKVGNAGDSGYVEISELLFETRGAQPGAVLMEWNSRDPSGQQGVNGIWDVHFRVGGSAGTQLEAAQCAKNPSTTISTPNSACFGAFMLLHIGKTASLYAENVWAWTSDHALDGPDFGQITIYNGRGILSESTNGPVWLYGTAAEHNVLYQYQLQNTKNVFMAMIQTETPYFQSNPDATVPFPINSAWNDPTYASCTTASCRKSWALRVVSSSDIVVYGAGLYSFFENYAQECITPQTCQAAIVNIESSNKFSLLNLNTVAAVSMVNVNGGAVVPASGNENSFTRTLLRFDAL</sequence>
<dbReference type="STRING" id="1392247.A0A3N4LE08"/>
<evidence type="ECO:0000256" key="1">
    <source>
        <dbReference type="SAM" id="Phobius"/>
    </source>
</evidence>
<organism evidence="3 4">
    <name type="scientific">Morchella conica CCBAS932</name>
    <dbReference type="NCBI Taxonomy" id="1392247"/>
    <lineage>
        <taxon>Eukaryota</taxon>
        <taxon>Fungi</taxon>
        <taxon>Dikarya</taxon>
        <taxon>Ascomycota</taxon>
        <taxon>Pezizomycotina</taxon>
        <taxon>Pezizomycetes</taxon>
        <taxon>Pezizales</taxon>
        <taxon>Morchellaceae</taxon>
        <taxon>Morchella</taxon>
    </lineage>
</organism>
<evidence type="ECO:0000259" key="2">
    <source>
        <dbReference type="Pfam" id="PF12708"/>
    </source>
</evidence>
<accession>A0A3N4LE08</accession>
<keyword evidence="1" id="KW-0472">Membrane</keyword>